<dbReference type="EMBL" id="BAAAHE010000021">
    <property type="protein sequence ID" value="GAA0622873.1"/>
    <property type="molecule type" value="Genomic_DNA"/>
</dbReference>
<dbReference type="InterPro" id="IPR020084">
    <property type="entry name" value="NUDIX_hydrolase_CS"/>
</dbReference>
<gene>
    <name evidence="6" type="ORF">GCM10009547_27330</name>
</gene>
<dbReference type="InterPro" id="IPR020476">
    <property type="entry name" value="Nudix_hydrolase"/>
</dbReference>
<sequence length="147" mass="16074">MERYLGAYALCVRDGAVLLARQAPDAVDGGRWTLPGGGVLPGEHPDDAVLRELREETGLAGTRGGVVAVFSHVFEWTPERPWPPVHFVGLVYDVTTGAGELVHEVDNTTDCCAWAPLSEVRTWPLVALAEFAVEQLTDPQRQRDRAQ</sequence>
<proteinExistence type="inferred from homology"/>
<evidence type="ECO:0000313" key="6">
    <source>
        <dbReference type="EMBL" id="GAA0622873.1"/>
    </source>
</evidence>
<reference evidence="6 7" key="1">
    <citation type="journal article" date="2019" name="Int. J. Syst. Evol. Microbiol.">
        <title>The Global Catalogue of Microorganisms (GCM) 10K type strain sequencing project: providing services to taxonomists for standard genome sequencing and annotation.</title>
        <authorList>
            <consortium name="The Broad Institute Genomics Platform"/>
            <consortium name="The Broad Institute Genome Sequencing Center for Infectious Disease"/>
            <person name="Wu L."/>
            <person name="Ma J."/>
        </authorList>
    </citation>
    <scope>NUCLEOTIDE SEQUENCE [LARGE SCALE GENOMIC DNA]</scope>
    <source>
        <strain evidence="6 7">JCM 10671</strain>
    </source>
</reference>
<organism evidence="6 7">
    <name type="scientific">Sporichthya brevicatena</name>
    <dbReference type="NCBI Taxonomy" id="171442"/>
    <lineage>
        <taxon>Bacteria</taxon>
        <taxon>Bacillati</taxon>
        <taxon>Actinomycetota</taxon>
        <taxon>Actinomycetes</taxon>
        <taxon>Sporichthyales</taxon>
        <taxon>Sporichthyaceae</taxon>
        <taxon>Sporichthya</taxon>
    </lineage>
</organism>
<evidence type="ECO:0000256" key="4">
    <source>
        <dbReference type="RuleBase" id="RU003476"/>
    </source>
</evidence>
<dbReference type="PANTHER" id="PTHR43046:SF14">
    <property type="entry name" value="MUTT_NUDIX FAMILY PROTEIN"/>
    <property type="match status" value="1"/>
</dbReference>
<name>A0ABN1GYC7_9ACTN</name>
<evidence type="ECO:0000256" key="2">
    <source>
        <dbReference type="ARBA" id="ARBA00005582"/>
    </source>
</evidence>
<dbReference type="InterPro" id="IPR015797">
    <property type="entry name" value="NUDIX_hydrolase-like_dom_sf"/>
</dbReference>
<dbReference type="InterPro" id="IPR000086">
    <property type="entry name" value="NUDIX_hydrolase_dom"/>
</dbReference>
<dbReference type="PANTHER" id="PTHR43046">
    <property type="entry name" value="GDP-MANNOSE MANNOSYL HYDROLASE"/>
    <property type="match status" value="1"/>
</dbReference>
<evidence type="ECO:0000259" key="5">
    <source>
        <dbReference type="PROSITE" id="PS51462"/>
    </source>
</evidence>
<dbReference type="PROSITE" id="PS51462">
    <property type="entry name" value="NUDIX"/>
    <property type="match status" value="1"/>
</dbReference>
<evidence type="ECO:0000256" key="3">
    <source>
        <dbReference type="ARBA" id="ARBA00022801"/>
    </source>
</evidence>
<feature type="domain" description="Nudix hydrolase" evidence="5">
    <location>
        <begin position="2"/>
        <end position="137"/>
    </location>
</feature>
<evidence type="ECO:0000256" key="1">
    <source>
        <dbReference type="ARBA" id="ARBA00001946"/>
    </source>
</evidence>
<dbReference type="Proteomes" id="UP001500957">
    <property type="component" value="Unassembled WGS sequence"/>
</dbReference>
<comment type="cofactor">
    <cofactor evidence="1">
        <name>Mg(2+)</name>
        <dbReference type="ChEBI" id="CHEBI:18420"/>
    </cofactor>
</comment>
<keyword evidence="7" id="KW-1185">Reference proteome</keyword>
<dbReference type="Pfam" id="PF00293">
    <property type="entry name" value="NUDIX"/>
    <property type="match status" value="1"/>
</dbReference>
<keyword evidence="3 4" id="KW-0378">Hydrolase</keyword>
<dbReference type="PRINTS" id="PR00502">
    <property type="entry name" value="NUDIXFAMILY"/>
</dbReference>
<evidence type="ECO:0000313" key="7">
    <source>
        <dbReference type="Proteomes" id="UP001500957"/>
    </source>
</evidence>
<dbReference type="GO" id="GO:0016787">
    <property type="term" value="F:hydrolase activity"/>
    <property type="evidence" value="ECO:0007669"/>
    <property type="project" value="UniProtKB-KW"/>
</dbReference>
<dbReference type="Gene3D" id="3.90.79.10">
    <property type="entry name" value="Nucleoside Triphosphate Pyrophosphohydrolase"/>
    <property type="match status" value="1"/>
</dbReference>
<protein>
    <submittedName>
        <fullName evidence="6">NUDIX hydrolase</fullName>
    </submittedName>
</protein>
<comment type="similarity">
    <text evidence="2 4">Belongs to the Nudix hydrolase family.</text>
</comment>
<dbReference type="PROSITE" id="PS00893">
    <property type="entry name" value="NUDIX_BOX"/>
    <property type="match status" value="1"/>
</dbReference>
<accession>A0ABN1GYC7</accession>
<comment type="caution">
    <text evidence="6">The sequence shown here is derived from an EMBL/GenBank/DDBJ whole genome shotgun (WGS) entry which is preliminary data.</text>
</comment>
<dbReference type="SUPFAM" id="SSF55811">
    <property type="entry name" value="Nudix"/>
    <property type="match status" value="1"/>
</dbReference>